<feature type="coiled-coil region" evidence="12">
    <location>
        <begin position="674"/>
        <end position="761"/>
    </location>
</feature>
<dbReference type="InterPro" id="IPR022642">
    <property type="entry name" value="CheR_C"/>
</dbReference>
<dbReference type="SUPFAM" id="SSF52172">
    <property type="entry name" value="CheY-like"/>
    <property type="match status" value="1"/>
</dbReference>
<dbReference type="GO" id="GO:0008757">
    <property type="term" value="F:S-adenosylmethionine-dependent methyltransferase activity"/>
    <property type="evidence" value="ECO:0007669"/>
    <property type="project" value="InterPro"/>
</dbReference>
<dbReference type="InterPro" id="IPR011006">
    <property type="entry name" value="CheY-like_superfamily"/>
</dbReference>
<dbReference type="Pfam" id="PF08448">
    <property type="entry name" value="PAS_4"/>
    <property type="match status" value="1"/>
</dbReference>
<feature type="active site" evidence="10">
    <location>
        <position position="80"/>
    </location>
</feature>
<protein>
    <recommendedName>
        <fullName evidence="9">Sensor protein FixL</fullName>
        <ecNumber evidence="2">2.7.13.3</ecNumber>
    </recommendedName>
</protein>
<dbReference type="InterPro" id="IPR005467">
    <property type="entry name" value="His_kinase_dom"/>
</dbReference>
<evidence type="ECO:0000313" key="20">
    <source>
        <dbReference type="EMBL" id="TMM51062.1"/>
    </source>
</evidence>
<dbReference type="FunFam" id="3.30.450.20:FF:000060">
    <property type="entry name" value="Sensor protein FixL"/>
    <property type="match status" value="1"/>
</dbReference>
<dbReference type="SUPFAM" id="SSF55874">
    <property type="entry name" value="ATPase domain of HSP90 chaperone/DNA topoisomerase II/histidine kinase"/>
    <property type="match status" value="1"/>
</dbReference>
<evidence type="ECO:0000256" key="4">
    <source>
        <dbReference type="ARBA" id="ARBA00022679"/>
    </source>
</evidence>
<evidence type="ECO:0000256" key="5">
    <source>
        <dbReference type="ARBA" id="ARBA00022741"/>
    </source>
</evidence>
<dbReference type="PROSITE" id="PS50123">
    <property type="entry name" value="CHER"/>
    <property type="match status" value="1"/>
</dbReference>
<evidence type="ECO:0000256" key="3">
    <source>
        <dbReference type="ARBA" id="ARBA00022500"/>
    </source>
</evidence>
<name>A0A5S3PBK1_9RHOB</name>
<dbReference type="Gene3D" id="3.30.450.20">
    <property type="entry name" value="PAS domain"/>
    <property type="match status" value="3"/>
</dbReference>
<dbReference type="Gene3D" id="3.40.50.2300">
    <property type="match status" value="1"/>
</dbReference>
<evidence type="ECO:0000256" key="12">
    <source>
        <dbReference type="SAM" id="Coils"/>
    </source>
</evidence>
<dbReference type="InterPro" id="IPR013767">
    <property type="entry name" value="PAS_fold"/>
</dbReference>
<dbReference type="InterPro" id="IPR013656">
    <property type="entry name" value="PAS_4"/>
</dbReference>
<evidence type="ECO:0000259" key="14">
    <source>
        <dbReference type="PROSITE" id="PS50109"/>
    </source>
</evidence>
<dbReference type="InterPro" id="IPR050903">
    <property type="entry name" value="Bact_Chemotaxis_MeTrfase"/>
</dbReference>
<evidence type="ECO:0000313" key="21">
    <source>
        <dbReference type="Proteomes" id="UP000309550"/>
    </source>
</evidence>
<dbReference type="PROSITE" id="PS50122">
    <property type="entry name" value="CHEB"/>
    <property type="match status" value="1"/>
</dbReference>
<keyword evidence="3 10" id="KW-0145">Chemotaxis</keyword>
<dbReference type="GO" id="GO:0005737">
    <property type="term" value="C:cytoplasm"/>
    <property type="evidence" value="ECO:0007669"/>
    <property type="project" value="InterPro"/>
</dbReference>
<evidence type="ECO:0000259" key="15">
    <source>
        <dbReference type="PROSITE" id="PS50110"/>
    </source>
</evidence>
<evidence type="ECO:0000256" key="2">
    <source>
        <dbReference type="ARBA" id="ARBA00012438"/>
    </source>
</evidence>
<organism evidence="20 21">
    <name type="scientific">Sulfitobacter sabulilitoris</name>
    <dbReference type="NCBI Taxonomy" id="2562655"/>
    <lineage>
        <taxon>Bacteria</taxon>
        <taxon>Pseudomonadati</taxon>
        <taxon>Pseudomonadota</taxon>
        <taxon>Alphaproteobacteria</taxon>
        <taxon>Rhodobacterales</taxon>
        <taxon>Roseobacteraceae</taxon>
        <taxon>Sulfitobacter</taxon>
    </lineage>
</organism>
<dbReference type="InterPro" id="IPR003661">
    <property type="entry name" value="HisK_dim/P_dom"/>
</dbReference>
<dbReference type="InterPro" id="IPR036097">
    <property type="entry name" value="HisK_dim/P_sf"/>
</dbReference>
<evidence type="ECO:0000259" key="19">
    <source>
        <dbReference type="PROSITE" id="PS50123"/>
    </source>
</evidence>
<dbReference type="SMART" id="SM00387">
    <property type="entry name" value="HATPase_c"/>
    <property type="match status" value="1"/>
</dbReference>
<dbReference type="Proteomes" id="UP000309550">
    <property type="component" value="Unassembled WGS sequence"/>
</dbReference>
<dbReference type="SUPFAM" id="SSF52738">
    <property type="entry name" value="Methylesterase CheB, C-terminal domain"/>
    <property type="match status" value="1"/>
</dbReference>
<dbReference type="PANTHER" id="PTHR24422:SF27">
    <property type="entry name" value="PROTEIN-GLUTAMATE O-METHYLTRANSFERASE"/>
    <property type="match status" value="1"/>
</dbReference>
<keyword evidence="7" id="KW-0067">ATP-binding</keyword>
<evidence type="ECO:0000256" key="11">
    <source>
        <dbReference type="PROSITE-ProRule" id="PRU00169"/>
    </source>
</evidence>
<dbReference type="InterPro" id="IPR001789">
    <property type="entry name" value="Sig_transdc_resp-reg_receiver"/>
</dbReference>
<dbReference type="PRINTS" id="PR00996">
    <property type="entry name" value="CHERMTFRASE"/>
</dbReference>
<sequence>MAKAPPKGPTGKRAKPSSAARKKRAIAKAPSKATERLAPAPTGVVPVVGLGASAGGLQALSDFFEAMPDAGGMAFVVIHHADPDHESLMADLLAKHTRMTVTLAKDDTRIVPDNVYVIPPNRFLSMDNGVLRLTEPAERRGLRLPIDFFLRSLAEDQQQKAVAIILSGTGSDGAAGVRNIKAQGGVVLVQKPKDAAHDGMPRSAIATGSVDYIVSVKDMPAIILKYAKHPYVDKARAPKVLGDNARGSLYDIIAALKAYSPINFDLYKEGTLLRRIERRMALRHMENSADYLALLQDSPEEAARLCSDLLISVTSFFRDPEAFEYLSGNVLHDMVENQTSGQPIRVWVPACATGEEAYSLAILLIEKISALRKDVKLQVFASDVDETALSVARSGVYPDAIEETVSPERLERFFIHEDHTYRVVPELRDTVVFASQNILADAPFSKLDLISCRNLLIYLNADAQERIIHMFHFALNEDGILFLGSSETANAQEMYFRPVSKKYRVYRRAGGVRNRPINFPSPQRSYLGHLAPALRAADAPKGVPLADLSQKVLIEHYAPAAVLINGQMEALFVQGPADRYLKVPLGEASQDLLAMARDGMRAQLGSAVRKTIQQNKEVARTGTVTRDGVSVAVTIKVHPMRVEDAQLYLVTFTDQPVTEPAPSLDDVSKGSAAYQQLEKELETTRLDLQNTIRDFELSTEELKAANEEAMSMNEEFQSTNEELETSKEELQSLNEELTTLNSQLQQKVDDERRLSDDLNNLLSSSGVATLFLDPDLNIKRFTPATRDLFNLITNDVGRPFSDITGKIDDPDLLNDARRVISELTAIEVEVQATDGRWFIRRLLPYRTQSGQINGVVVTFTDVSDIKNMQEAHKQAQRFAENIVSTVREPMLVLDNTLAIVRASLSFHKLFQTSPEQIEGQVLFDLQGQQWDRPRLRQLLERILPNKTTVEDYEIKIDTARLGKRTMLLNARTLEGENDHGTMILLALEDVTERKRIQADLEEREARLRAILDAAPEAIITIDEHGIVGSYSPAAESLLGFPANEVIGKNVSMLMPAPDRDKHDSYISHYIRTGEKRIIGIGREMNACRRDGTIIPIRLTVAEWWIEGKRYFTGIIHDLTEDMQRRDALNRVQKMEAVGQLTGGLAHDFNNLLTVIIGNLELLDMHLGDHPKRDLLVEALEASNLGAQLTAQMLAFSRNQALTPEIVALNTLVRSLRPMLTRTLGEQITIETELADDLRMTLTDPGQIESAILNLALNARDAMPDGGTLGIATWNAILDEDYAATQVDVTPGVYVALAVTDTGHGMTPDVINRVFEPFFTTKGPGAGSGLGLSMVYGFAKQSGGHVAIDSTPGVGTKITLFLPVASEGEAEFADVTPDMVARSSDETILVVEDDPCVRRLTVMRLNELGYQVIAAEDGPTAIEVLRKNGDIDLILSDVVMPGGMSGFEVAEKALEINPDLKVLLATGYAKSERPGNGEPATPHKMLRKPYSLQELAQSLHELLD</sequence>
<dbReference type="Pfam" id="PF01339">
    <property type="entry name" value="CheB_methylest"/>
    <property type="match status" value="1"/>
</dbReference>
<dbReference type="InterPro" id="IPR000673">
    <property type="entry name" value="Sig_transdc_resp-reg_Me-estase"/>
</dbReference>
<keyword evidence="21" id="KW-1185">Reference proteome</keyword>
<feature type="domain" description="PAS" evidence="16">
    <location>
        <begin position="1003"/>
        <end position="1073"/>
    </location>
</feature>
<dbReference type="InterPro" id="IPR003594">
    <property type="entry name" value="HATPase_dom"/>
</dbReference>
<dbReference type="Pfam" id="PF00072">
    <property type="entry name" value="Response_reg"/>
    <property type="match status" value="1"/>
</dbReference>
<feature type="modified residue" description="4-aspartylphosphate" evidence="11">
    <location>
        <position position="1436"/>
    </location>
</feature>
<dbReference type="Gene3D" id="1.10.287.130">
    <property type="match status" value="1"/>
</dbReference>
<feature type="domain" description="Histidine kinase" evidence="14">
    <location>
        <begin position="1143"/>
        <end position="1365"/>
    </location>
</feature>
<keyword evidence="6" id="KW-0418">Kinase</keyword>
<dbReference type="SMART" id="SM00448">
    <property type="entry name" value="REC"/>
    <property type="match status" value="1"/>
</dbReference>
<dbReference type="OrthoDB" id="9816309at2"/>
<feature type="compositionally biased region" description="Low complexity" evidence="13">
    <location>
        <begin position="27"/>
        <end position="37"/>
    </location>
</feature>
<feature type="domain" description="CheB-type methylesterase" evidence="18">
    <location>
        <begin position="41"/>
        <end position="230"/>
    </location>
</feature>
<gene>
    <name evidence="20" type="ORF">FDT80_14420</name>
</gene>
<keyword evidence="11" id="KW-0597">Phosphoprotein</keyword>
<dbReference type="EC" id="2.7.13.3" evidence="2"/>
<dbReference type="CDD" id="cd16434">
    <property type="entry name" value="CheB-CheR_fusion"/>
    <property type="match status" value="1"/>
</dbReference>
<feature type="domain" description="PAC" evidence="17">
    <location>
        <begin position="950"/>
        <end position="1002"/>
    </location>
</feature>
<comment type="caution">
    <text evidence="20">The sequence shown here is derived from an EMBL/GenBank/DDBJ whole genome shotgun (WGS) entry which is preliminary data.</text>
</comment>
<dbReference type="Pfam" id="PF01739">
    <property type="entry name" value="CheR"/>
    <property type="match status" value="1"/>
</dbReference>
<dbReference type="Gene3D" id="3.40.50.180">
    <property type="entry name" value="Methylesterase CheB, C-terminal domain"/>
    <property type="match status" value="1"/>
</dbReference>
<dbReference type="InterPro" id="IPR036890">
    <property type="entry name" value="HATPase_C_sf"/>
</dbReference>
<evidence type="ECO:0000256" key="6">
    <source>
        <dbReference type="ARBA" id="ARBA00022777"/>
    </source>
</evidence>
<dbReference type="CDD" id="cd00082">
    <property type="entry name" value="HisKA"/>
    <property type="match status" value="1"/>
</dbReference>
<dbReference type="Pfam" id="PF02518">
    <property type="entry name" value="HATPase_c"/>
    <property type="match status" value="1"/>
</dbReference>
<dbReference type="InterPro" id="IPR000780">
    <property type="entry name" value="CheR_MeTrfase"/>
</dbReference>
<keyword evidence="4" id="KW-0808">Transferase</keyword>
<dbReference type="NCBIfam" id="TIGR00229">
    <property type="entry name" value="sensory_box"/>
    <property type="match status" value="2"/>
</dbReference>
<evidence type="ECO:0000256" key="9">
    <source>
        <dbReference type="ARBA" id="ARBA00070616"/>
    </source>
</evidence>
<feature type="domain" description="Response regulatory" evidence="15">
    <location>
        <begin position="1386"/>
        <end position="1502"/>
    </location>
</feature>
<dbReference type="SMART" id="SM00091">
    <property type="entry name" value="PAS"/>
    <property type="match status" value="3"/>
</dbReference>
<dbReference type="CDD" id="cd00130">
    <property type="entry name" value="PAS"/>
    <property type="match status" value="3"/>
</dbReference>
<dbReference type="RefSeq" id="WP_138663022.1">
    <property type="nucleotide sequence ID" value="NZ_VANS01000004.1"/>
</dbReference>
<dbReference type="GO" id="GO:0006355">
    <property type="term" value="P:regulation of DNA-templated transcription"/>
    <property type="evidence" value="ECO:0007669"/>
    <property type="project" value="InterPro"/>
</dbReference>
<dbReference type="GO" id="GO:0000156">
    <property type="term" value="F:phosphorelay response regulator activity"/>
    <property type="evidence" value="ECO:0007669"/>
    <property type="project" value="InterPro"/>
</dbReference>
<dbReference type="Gene3D" id="3.30.565.10">
    <property type="entry name" value="Histidine kinase-like ATPase, C-terminal domain"/>
    <property type="match status" value="1"/>
</dbReference>
<evidence type="ECO:0000259" key="17">
    <source>
        <dbReference type="PROSITE" id="PS50113"/>
    </source>
</evidence>
<keyword evidence="12" id="KW-0175">Coiled coil</keyword>
<dbReference type="InterPro" id="IPR029063">
    <property type="entry name" value="SAM-dependent_MTases_sf"/>
</dbReference>
<accession>A0A5S3PBK1</accession>
<feature type="region of interest" description="Disordered" evidence="13">
    <location>
        <begin position="1"/>
        <end position="37"/>
    </location>
</feature>
<dbReference type="Pfam" id="PF13596">
    <property type="entry name" value="PAS_10"/>
    <property type="match status" value="1"/>
</dbReference>
<proteinExistence type="predicted"/>
<comment type="function">
    <text evidence="8">Putative oxygen sensor; modulates the activity of FixJ, a transcriptional activator of nitrogen fixation fixK gene. FixL probably acts as a kinase that phosphorylates FixJ.</text>
</comment>
<evidence type="ECO:0000256" key="1">
    <source>
        <dbReference type="ARBA" id="ARBA00000085"/>
    </source>
</evidence>
<keyword evidence="10" id="KW-0378">Hydrolase</keyword>
<evidence type="ECO:0000256" key="7">
    <source>
        <dbReference type="ARBA" id="ARBA00022840"/>
    </source>
</evidence>
<feature type="domain" description="PAS" evidence="16">
    <location>
        <begin position="875"/>
        <end position="946"/>
    </location>
</feature>
<keyword evidence="5" id="KW-0547">Nucleotide-binding</keyword>
<dbReference type="InterPro" id="IPR000014">
    <property type="entry name" value="PAS"/>
</dbReference>
<dbReference type="InterPro" id="IPR022641">
    <property type="entry name" value="CheR_N"/>
</dbReference>
<dbReference type="Gene3D" id="3.40.50.150">
    <property type="entry name" value="Vaccinia Virus protein VP39"/>
    <property type="match status" value="1"/>
</dbReference>
<evidence type="ECO:0000256" key="13">
    <source>
        <dbReference type="SAM" id="MobiDB-lite"/>
    </source>
</evidence>
<dbReference type="InterPro" id="IPR035965">
    <property type="entry name" value="PAS-like_dom_sf"/>
</dbReference>
<dbReference type="InterPro" id="IPR000700">
    <property type="entry name" value="PAS-assoc_C"/>
</dbReference>
<evidence type="ECO:0000259" key="18">
    <source>
        <dbReference type="PROSITE" id="PS50122"/>
    </source>
</evidence>
<feature type="domain" description="PAC" evidence="17">
    <location>
        <begin position="824"/>
        <end position="874"/>
    </location>
</feature>
<dbReference type="SUPFAM" id="SSF47384">
    <property type="entry name" value="Homodimeric domain of signal transducing histidine kinase"/>
    <property type="match status" value="1"/>
</dbReference>
<comment type="catalytic activity">
    <reaction evidence="1">
        <text>ATP + protein L-histidine = ADP + protein N-phospho-L-histidine.</text>
        <dbReference type="EC" id="2.7.13.3"/>
    </reaction>
</comment>
<dbReference type="Pfam" id="PF00512">
    <property type="entry name" value="HisKA"/>
    <property type="match status" value="1"/>
</dbReference>
<dbReference type="Pfam" id="PF00989">
    <property type="entry name" value="PAS"/>
    <property type="match status" value="1"/>
</dbReference>
<evidence type="ECO:0000256" key="8">
    <source>
        <dbReference type="ARBA" id="ARBA00059827"/>
    </source>
</evidence>
<dbReference type="Pfam" id="PF03705">
    <property type="entry name" value="CheR_N"/>
    <property type="match status" value="1"/>
</dbReference>
<feature type="domain" description="CheR-type methyltransferase" evidence="19">
    <location>
        <begin position="256"/>
        <end position="488"/>
    </location>
</feature>
<dbReference type="PROSITE" id="PS50109">
    <property type="entry name" value="HIS_KIN"/>
    <property type="match status" value="1"/>
</dbReference>
<evidence type="ECO:0000259" key="16">
    <source>
        <dbReference type="PROSITE" id="PS50112"/>
    </source>
</evidence>
<dbReference type="SUPFAM" id="SSF47757">
    <property type="entry name" value="Chemotaxis receptor methyltransferase CheR, N-terminal domain"/>
    <property type="match status" value="1"/>
</dbReference>
<dbReference type="GO" id="GO:0008984">
    <property type="term" value="F:protein-glutamate methylesterase activity"/>
    <property type="evidence" value="ECO:0007669"/>
    <property type="project" value="InterPro"/>
</dbReference>
<dbReference type="InterPro" id="IPR035909">
    <property type="entry name" value="CheB_C"/>
</dbReference>
<dbReference type="EMBL" id="VANS01000004">
    <property type="protein sequence ID" value="TMM51062.1"/>
    <property type="molecule type" value="Genomic_DNA"/>
</dbReference>
<dbReference type="SMART" id="SM00138">
    <property type="entry name" value="MeTrc"/>
    <property type="match status" value="1"/>
</dbReference>
<feature type="active site" evidence="10">
    <location>
        <position position="172"/>
    </location>
</feature>
<dbReference type="PANTHER" id="PTHR24422">
    <property type="entry name" value="CHEMOTAXIS PROTEIN METHYLTRANSFERASE"/>
    <property type="match status" value="1"/>
</dbReference>
<feature type="active site" evidence="10">
    <location>
        <position position="53"/>
    </location>
</feature>
<dbReference type="SMART" id="SM00388">
    <property type="entry name" value="HisKA"/>
    <property type="match status" value="1"/>
</dbReference>
<dbReference type="SUPFAM" id="SSF53335">
    <property type="entry name" value="S-adenosyl-L-methionine-dependent methyltransferases"/>
    <property type="match status" value="1"/>
</dbReference>
<dbReference type="PROSITE" id="PS50113">
    <property type="entry name" value="PAC"/>
    <property type="match status" value="2"/>
</dbReference>
<reference evidence="20 21" key="1">
    <citation type="submission" date="2019-05" db="EMBL/GenBank/DDBJ databases">
        <title>Sulfitobacter sabulilitoris sp. nov., isolated from a marine sand.</title>
        <authorList>
            <person name="Yoon J.-H."/>
        </authorList>
    </citation>
    <scope>NUCLEOTIDE SEQUENCE [LARGE SCALE GENOMIC DNA]</scope>
    <source>
        <strain evidence="20 21">HSMS-29</strain>
    </source>
</reference>
<dbReference type="PROSITE" id="PS50112">
    <property type="entry name" value="PAS"/>
    <property type="match status" value="2"/>
</dbReference>
<dbReference type="GO" id="GO:0005524">
    <property type="term" value="F:ATP binding"/>
    <property type="evidence" value="ECO:0007669"/>
    <property type="project" value="UniProtKB-KW"/>
</dbReference>
<dbReference type="SUPFAM" id="SSF55785">
    <property type="entry name" value="PYP-like sensor domain (PAS domain)"/>
    <property type="match status" value="3"/>
</dbReference>
<evidence type="ECO:0000256" key="10">
    <source>
        <dbReference type="PROSITE-ProRule" id="PRU00050"/>
    </source>
</evidence>
<dbReference type="GO" id="GO:0006935">
    <property type="term" value="P:chemotaxis"/>
    <property type="evidence" value="ECO:0007669"/>
    <property type="project" value="UniProtKB-UniRule"/>
</dbReference>
<dbReference type="GO" id="GO:0000155">
    <property type="term" value="F:phosphorelay sensor kinase activity"/>
    <property type="evidence" value="ECO:0007669"/>
    <property type="project" value="InterPro"/>
</dbReference>
<feature type="compositionally biased region" description="Basic residues" evidence="13">
    <location>
        <begin position="10"/>
        <end position="26"/>
    </location>
</feature>
<dbReference type="PROSITE" id="PS50110">
    <property type="entry name" value="RESPONSE_REGULATORY"/>
    <property type="match status" value="1"/>
</dbReference>